<keyword evidence="4" id="KW-0175">Coiled coil</keyword>
<dbReference type="PROSITE" id="PS00297">
    <property type="entry name" value="HSP70_1"/>
    <property type="match status" value="1"/>
</dbReference>
<keyword evidence="6" id="KW-1185">Reference proteome</keyword>
<dbReference type="GO" id="GO:0005524">
    <property type="term" value="F:ATP binding"/>
    <property type="evidence" value="ECO:0007669"/>
    <property type="project" value="UniProtKB-KW"/>
</dbReference>
<evidence type="ECO:0000256" key="4">
    <source>
        <dbReference type="SAM" id="Coils"/>
    </source>
</evidence>
<dbReference type="InterPro" id="IPR029047">
    <property type="entry name" value="HSP70_peptide-bd_sf"/>
</dbReference>
<dbReference type="Gene3D" id="2.60.34.10">
    <property type="entry name" value="Substrate Binding Domain Of DNAk, Chain A, domain 1"/>
    <property type="match status" value="1"/>
</dbReference>
<evidence type="ECO:0000313" key="6">
    <source>
        <dbReference type="Proteomes" id="UP000218231"/>
    </source>
</evidence>
<dbReference type="SUPFAM" id="SSF53067">
    <property type="entry name" value="Actin-like ATPase domain"/>
    <property type="match status" value="2"/>
</dbReference>
<reference evidence="5 6" key="1">
    <citation type="journal article" date="2017" name="Curr. Biol.">
        <title>Genome architecture and evolution of a unichromosomal asexual nematode.</title>
        <authorList>
            <person name="Fradin H."/>
            <person name="Zegar C."/>
            <person name="Gutwein M."/>
            <person name="Lucas J."/>
            <person name="Kovtun M."/>
            <person name="Corcoran D."/>
            <person name="Baugh L.R."/>
            <person name="Kiontke K."/>
            <person name="Gunsalus K."/>
            <person name="Fitch D.H."/>
            <person name="Piano F."/>
        </authorList>
    </citation>
    <scope>NUCLEOTIDE SEQUENCE [LARGE SCALE GENOMIC DNA]</scope>
    <source>
        <strain evidence="5">PF1309</strain>
    </source>
</reference>
<dbReference type="STRING" id="2018661.A0A2A2LBM7"/>
<gene>
    <name evidence="5" type="ORF">WR25_00715</name>
</gene>
<dbReference type="GO" id="GO:0140662">
    <property type="term" value="F:ATP-dependent protein folding chaperone"/>
    <property type="evidence" value="ECO:0007669"/>
    <property type="project" value="InterPro"/>
</dbReference>
<dbReference type="PROSITE" id="PS01036">
    <property type="entry name" value="HSP70_3"/>
    <property type="match status" value="1"/>
</dbReference>
<dbReference type="OrthoDB" id="2401965at2759"/>
<protein>
    <submittedName>
        <fullName evidence="5">Uncharacterized protein</fullName>
    </submittedName>
</protein>
<dbReference type="FunFam" id="3.30.420.40:FF:000545">
    <property type="entry name" value="Endoplasmic reticulum chaperone BiP"/>
    <property type="match status" value="1"/>
</dbReference>
<dbReference type="InterPro" id="IPR013126">
    <property type="entry name" value="Hsp_70_fam"/>
</dbReference>
<feature type="coiled-coil region" evidence="4">
    <location>
        <begin position="1041"/>
        <end position="1086"/>
    </location>
</feature>
<keyword evidence="2" id="KW-0547">Nucleotide-binding</keyword>
<dbReference type="FunFam" id="3.30.30.30:FF:000005">
    <property type="entry name" value="Heat shock protein ssb1"/>
    <property type="match status" value="1"/>
</dbReference>
<sequence>MNYGVGIDLGTTRCCVAIQDNNGHMKIVPNDMGKNTTPSCVFFGETSVLVGESALSAPRVGKNLIYDAKRIIGRQYEDAAVTKDRRLWSFDVVRESKPPDDSFYGGDDINSAVIAHPAYFDTKQKRETEKAAKLAGFENVKLISEPTAAAVAFGMKTLHENKTILIYDLGGGTFDVSIGKIVNEQLDILAVHGLPHLGGEDFDTAIVDDFTKSFEEAHGILFPIEDSTQIRRLRNEARVAKENMSGMILPQTIEMSVTINGKSYQHTYKIDRKRFNELCNNYFESTMGVVDETLAKANLNISQINDVLMVGGSTRIPQIKELVRAKFPKANIMNNINPDEAVAIGAAILASQMDPNKPLPNEPLPSRNDIPNIGKQRTYAASHMELDIREAVPLSIGMELRGGIVKVVIPRGTTYPCEPQRLETVTVVDNQQRFEADIYEGERARTSDNTKIGSIVMENLSPQPRGSPHTTTFEIDGNGILKVTHTEERSKRTVEFTYKYDGPRKTTADIAHFMEEAMENREADDLLQKVCAQRRVFDTYVYNESQRIEKLEMKFTKFKESLRAIIGSYDVNEVQQKFGPAPPEWRKWGSVAYFKNKLYYLGGDANRVDIEELVAIVHEANKLGSFTENENAQNADKVTRTVVNACEAAVRNVNSLIINLSNANYIIRKNDSEISIQQREEYLKPVNKFSDIANELKSLATMAEQYAESGVSIDKIEKLQRSMSEMMKKLAEAKDATPMFNNGNEMQQAINNNRLFDSNVEEGDKFEEPEESDAEKLQNIQPMQPPDFNSMKFAFLTSLSECVTSSRLPHGLAEDLLYYVFFLCMDCRKYSSSVIDQFTASEKEQLKKDLLIAILRLESNLKGTFDNPGTGKVADLCRVRSGLQFLQDEIVSQLYNLDLNTKMFILLQSEFVKEINNRLTSWKGTCEWDSDEHLDLQFIPVSHDWYLKEQRYEIIASGIMSPKTEMVAAKEKLMEETKKQHEKKMNAAKESLKKLEARLANQEQNGASEAEIRETKPKIAEQHETIEKLWLDFIGVNRWQLDAYHKDLEQCTRQIENARAVDNKRVVELENDKAPCQEDIEQYTRETEESQKQFLDNKGAAMKDEGAKEEYLKFVENAQKNLGKNTLIEQNGRIIRAVTSMDAERVFYLVAKTESTVCFSDEEDIILHFNEKFRVHPSALEQMDKDIPIINYLVQIKNLLNRKDGYRFISDTEINELVKELENDFFTRLTDEQKKYFCHLNPEEAYRLRTVVEDIDHKFNIERMQDMVTNAETIKATAENILNKQIAVIEIVKTDVNMKQLVKTDVNMKQLSEIQTTTEQVKKIQTGAIPTAEKQIADMKVATEQATEIQTEVTQAMEVRPAAMLAAVKLAEERHVEDHLREIANCIEIIKIHANAKVKEAETKAKQQKPPEKLTKARENEIRTQAYNDLSSENSTEMQNLNTKIDERIRIINSYPEGTKKYDSDLSAYYHTEKHGESTFQAYYKKLGKPIPENPMPEQIYEIYHQKMPEEIIDKKYLQFDQIAQYGQTKSNIYNMDVPYRDDFGKNVQRIYFGVTHSERIPIQDNWNYQNEPWSSDAKIASHY</sequence>
<dbReference type="Gene3D" id="3.30.420.40">
    <property type="match status" value="3"/>
</dbReference>
<dbReference type="InterPro" id="IPR018181">
    <property type="entry name" value="Heat_shock_70_CS"/>
</dbReference>
<evidence type="ECO:0000256" key="2">
    <source>
        <dbReference type="ARBA" id="ARBA00022741"/>
    </source>
</evidence>
<dbReference type="GO" id="GO:0006950">
    <property type="term" value="P:response to stress"/>
    <property type="evidence" value="ECO:0007669"/>
    <property type="project" value="UniProtKB-ARBA"/>
</dbReference>
<dbReference type="Gene3D" id="3.90.640.10">
    <property type="entry name" value="Actin, Chain A, domain 4"/>
    <property type="match status" value="1"/>
</dbReference>
<dbReference type="EMBL" id="LIAE01006936">
    <property type="protein sequence ID" value="PAV83691.1"/>
    <property type="molecule type" value="Genomic_DNA"/>
</dbReference>
<dbReference type="SUPFAM" id="SSF100920">
    <property type="entry name" value="Heat shock protein 70kD (HSP70), peptide-binding domain"/>
    <property type="match status" value="1"/>
</dbReference>
<feature type="coiled-coil region" evidence="4">
    <location>
        <begin position="971"/>
        <end position="1005"/>
    </location>
</feature>
<dbReference type="PANTHER" id="PTHR19375">
    <property type="entry name" value="HEAT SHOCK PROTEIN 70KDA"/>
    <property type="match status" value="1"/>
</dbReference>
<dbReference type="Pfam" id="PF00012">
    <property type="entry name" value="HSP70"/>
    <property type="match status" value="2"/>
</dbReference>
<dbReference type="InterPro" id="IPR043129">
    <property type="entry name" value="ATPase_NBD"/>
</dbReference>
<evidence type="ECO:0000256" key="1">
    <source>
        <dbReference type="ARBA" id="ARBA00007381"/>
    </source>
</evidence>
<accession>A0A2A2LBM7</accession>
<comment type="similarity">
    <text evidence="1">Belongs to the heat shock protein 70 family.</text>
</comment>
<evidence type="ECO:0000256" key="3">
    <source>
        <dbReference type="ARBA" id="ARBA00022840"/>
    </source>
</evidence>
<name>A0A2A2LBM7_9BILA</name>
<evidence type="ECO:0000313" key="5">
    <source>
        <dbReference type="EMBL" id="PAV83691.1"/>
    </source>
</evidence>
<dbReference type="PRINTS" id="PR00301">
    <property type="entry name" value="HEATSHOCK70"/>
</dbReference>
<keyword evidence="3" id="KW-0067">ATP-binding</keyword>
<dbReference type="Proteomes" id="UP000218231">
    <property type="component" value="Unassembled WGS sequence"/>
</dbReference>
<comment type="caution">
    <text evidence="5">The sequence shown here is derived from an EMBL/GenBank/DDBJ whole genome shotgun (WGS) entry which is preliminary data.</text>
</comment>
<proteinExistence type="inferred from homology"/>
<organism evidence="5 6">
    <name type="scientific">Diploscapter pachys</name>
    <dbReference type="NCBI Taxonomy" id="2018661"/>
    <lineage>
        <taxon>Eukaryota</taxon>
        <taxon>Metazoa</taxon>
        <taxon>Ecdysozoa</taxon>
        <taxon>Nematoda</taxon>
        <taxon>Chromadorea</taxon>
        <taxon>Rhabditida</taxon>
        <taxon>Rhabditina</taxon>
        <taxon>Rhabditomorpha</taxon>
        <taxon>Rhabditoidea</taxon>
        <taxon>Rhabditidae</taxon>
        <taxon>Diploscapter</taxon>
    </lineage>
</organism>